<keyword evidence="3 4" id="KW-0269">Exonuclease</keyword>
<keyword evidence="4" id="KW-0235">DNA replication</keyword>
<keyword evidence="2 4" id="KW-0378">Hydrolase</keyword>
<dbReference type="InterPro" id="IPR041796">
    <property type="entry name" value="Mre11_N"/>
</dbReference>
<comment type="subunit">
    <text evidence="4">Heterodimer of SbcC and SbcD.</text>
</comment>
<keyword evidence="7" id="KW-1185">Reference proteome</keyword>
<evidence type="ECO:0000256" key="3">
    <source>
        <dbReference type="ARBA" id="ARBA00022839"/>
    </source>
</evidence>
<dbReference type="EMBL" id="FOXH01000007">
    <property type="protein sequence ID" value="SFP92315.1"/>
    <property type="molecule type" value="Genomic_DNA"/>
</dbReference>
<dbReference type="STRING" id="1079859.SAMN04515674_10782"/>
<dbReference type="Proteomes" id="UP000199306">
    <property type="component" value="Unassembled WGS sequence"/>
</dbReference>
<dbReference type="Pfam" id="PF00149">
    <property type="entry name" value="Metallophos"/>
    <property type="match status" value="1"/>
</dbReference>
<dbReference type="GO" id="GO:0008408">
    <property type="term" value="F:3'-5' exonuclease activity"/>
    <property type="evidence" value="ECO:0007669"/>
    <property type="project" value="InterPro"/>
</dbReference>
<evidence type="ECO:0000256" key="2">
    <source>
        <dbReference type="ARBA" id="ARBA00022801"/>
    </source>
</evidence>
<dbReference type="OrthoDB" id="9773856at2"/>
<keyword evidence="1 4" id="KW-0540">Nuclease</keyword>
<dbReference type="SUPFAM" id="SSF56300">
    <property type="entry name" value="Metallo-dependent phosphatases"/>
    <property type="match status" value="1"/>
</dbReference>
<accession>A0A1I5UAN7</accession>
<evidence type="ECO:0000256" key="1">
    <source>
        <dbReference type="ARBA" id="ARBA00022722"/>
    </source>
</evidence>
<dbReference type="InterPro" id="IPR050535">
    <property type="entry name" value="DNA_Repair-Maintenance_Comp"/>
</dbReference>
<dbReference type="AlphaFoldDB" id="A0A1I5UAN7"/>
<reference evidence="6 7" key="1">
    <citation type="submission" date="2016-10" db="EMBL/GenBank/DDBJ databases">
        <authorList>
            <person name="de Groot N.N."/>
        </authorList>
    </citation>
    <scope>NUCLEOTIDE SEQUENCE [LARGE SCALE GENOMIC DNA]</scope>
    <source>
        <strain evidence="7">E92,LMG 26720,CCM 7988</strain>
    </source>
</reference>
<dbReference type="InterPro" id="IPR004843">
    <property type="entry name" value="Calcineurin-like_PHP"/>
</dbReference>
<keyword evidence="4" id="KW-0255">Endonuclease</keyword>
<evidence type="ECO:0000256" key="4">
    <source>
        <dbReference type="RuleBase" id="RU363069"/>
    </source>
</evidence>
<comment type="function">
    <text evidence="4">SbcCD cleaves DNA hairpin structures. These structures can inhibit DNA replication and are intermediates in certain DNA recombination reactions. The complex acts as a 3'-&gt;5' double strand exonuclease that can open hairpins. It also has a 5' single-strand endonuclease activity.</text>
</comment>
<dbReference type="NCBIfam" id="TIGR00619">
    <property type="entry name" value="sbcd"/>
    <property type="match status" value="1"/>
</dbReference>
<dbReference type="InterPro" id="IPR004593">
    <property type="entry name" value="SbcD"/>
</dbReference>
<dbReference type="GO" id="GO:0006310">
    <property type="term" value="P:DNA recombination"/>
    <property type="evidence" value="ECO:0007669"/>
    <property type="project" value="UniProtKB-KW"/>
</dbReference>
<dbReference type="RefSeq" id="WP_092017713.1">
    <property type="nucleotide sequence ID" value="NZ_FOXH01000007.1"/>
</dbReference>
<proteinExistence type="inferred from homology"/>
<feature type="domain" description="Calcineurin-like phosphoesterase" evidence="5">
    <location>
        <begin position="1"/>
        <end position="112"/>
    </location>
</feature>
<keyword evidence="4" id="KW-0233">DNA recombination</keyword>
<evidence type="ECO:0000313" key="6">
    <source>
        <dbReference type="EMBL" id="SFP92315.1"/>
    </source>
</evidence>
<name>A0A1I5UAN7_9BACT</name>
<dbReference type="CDD" id="cd00840">
    <property type="entry name" value="MPP_Mre11_N"/>
    <property type="match status" value="1"/>
</dbReference>
<sequence length="414" mass="46761">MKILHTADWHLGKRLDTFSRLEEQKEVLQEICEIAENEMVDAVIVAGDLFDNFNPSSEATELLYSTLHRLSNQGKRAVIAIAGNHDSPERIEVPDALARACGIIFAGFPNTEITPFSTQAGVSVTKTDKGFIELKLPDCEFPLRLILTPYANELRLKTFLGVEDSEDSLRIHLQNHWEALASRYFDTEGVNILAAHLYLMKKGDSNPPEEPEDEKPILHVGGASVIFSENIPAQTQYVALGHLHRYQVVDRNPCPIVYSSSPLAYSFSEANQTKFVSILSAKPNEPIDFHKVALKKGKKLLRQKFEQVEDALDWLNQNQEALVQITMVTTSYLESADKKRLMDAHPFMMPIIPEIKKKKNTEDEDVNPLSELESKSMEELFSDYFRNSKEGKGQSPSESVLSLFREILALEEEK</sequence>
<organism evidence="6 7">
    <name type="scientific">Pseudarcicella hirudinis</name>
    <dbReference type="NCBI Taxonomy" id="1079859"/>
    <lineage>
        <taxon>Bacteria</taxon>
        <taxon>Pseudomonadati</taxon>
        <taxon>Bacteroidota</taxon>
        <taxon>Cytophagia</taxon>
        <taxon>Cytophagales</taxon>
        <taxon>Flectobacillaceae</taxon>
        <taxon>Pseudarcicella</taxon>
    </lineage>
</organism>
<dbReference type="InterPro" id="IPR029052">
    <property type="entry name" value="Metallo-depent_PP-like"/>
</dbReference>
<evidence type="ECO:0000259" key="5">
    <source>
        <dbReference type="Pfam" id="PF00149"/>
    </source>
</evidence>
<dbReference type="PANTHER" id="PTHR30337">
    <property type="entry name" value="COMPONENT OF ATP-DEPENDENT DSDNA EXONUCLEASE"/>
    <property type="match status" value="1"/>
</dbReference>
<dbReference type="Gene3D" id="3.60.21.10">
    <property type="match status" value="1"/>
</dbReference>
<protein>
    <recommendedName>
        <fullName evidence="4">Nuclease SbcCD subunit D</fullName>
    </recommendedName>
</protein>
<gene>
    <name evidence="4" type="primary">sbcD</name>
    <name evidence="6" type="ORF">SAMN04515674_10782</name>
</gene>
<dbReference type="GO" id="GO:0004519">
    <property type="term" value="F:endonuclease activity"/>
    <property type="evidence" value="ECO:0007669"/>
    <property type="project" value="UniProtKB-KW"/>
</dbReference>
<evidence type="ECO:0000313" key="7">
    <source>
        <dbReference type="Proteomes" id="UP000199306"/>
    </source>
</evidence>
<dbReference type="PANTHER" id="PTHR30337:SF0">
    <property type="entry name" value="NUCLEASE SBCCD SUBUNIT D"/>
    <property type="match status" value="1"/>
</dbReference>
<dbReference type="GO" id="GO:0006260">
    <property type="term" value="P:DNA replication"/>
    <property type="evidence" value="ECO:0007669"/>
    <property type="project" value="UniProtKB-KW"/>
</dbReference>
<comment type="similarity">
    <text evidence="4">Belongs to the SbcD family.</text>
</comment>